<evidence type="ECO:0000313" key="2">
    <source>
        <dbReference type="EMBL" id="MBS3061056.1"/>
    </source>
</evidence>
<proteinExistence type="predicted"/>
<dbReference type="Gene3D" id="1.20.58.1910">
    <property type="match status" value="1"/>
</dbReference>
<dbReference type="PANTHER" id="PTHR33594">
    <property type="entry name" value="SUPERFAMILY HYDROLASE, PUTATIVE (AFU_ORTHOLOGUE AFUA_1G03035)-RELATED"/>
    <property type="match status" value="1"/>
</dbReference>
<comment type="caution">
    <text evidence="2">The sequence shown here is derived from an EMBL/GenBank/DDBJ whole genome shotgun (WGS) entry which is preliminary data.</text>
</comment>
<evidence type="ECO:0000259" key="1">
    <source>
        <dbReference type="SMART" id="SM00471"/>
    </source>
</evidence>
<dbReference type="Gene3D" id="1.10.472.50">
    <property type="entry name" value="HD-domain/PDEase-like"/>
    <property type="match status" value="1"/>
</dbReference>
<dbReference type="EMBL" id="JAGVWC010000006">
    <property type="protein sequence ID" value="MBS3061056.1"/>
    <property type="molecule type" value="Genomic_DNA"/>
</dbReference>
<accession>A0A8T4LDT5</accession>
<dbReference type="InterPro" id="IPR006674">
    <property type="entry name" value="HD_domain"/>
</dbReference>
<reference evidence="2" key="2">
    <citation type="submission" date="2021-05" db="EMBL/GenBank/DDBJ databases">
        <title>Protein family content uncovers lineage relationships and bacterial pathway maintenance mechanisms in DPANN archaea.</title>
        <authorList>
            <person name="Castelle C.J."/>
            <person name="Meheust R."/>
            <person name="Jaffe A.L."/>
            <person name="Seitz K."/>
            <person name="Gong X."/>
            <person name="Baker B.J."/>
            <person name="Banfield J.F."/>
        </authorList>
    </citation>
    <scope>NUCLEOTIDE SEQUENCE</scope>
    <source>
        <strain evidence="2">RIFCSPLOWO2_01_FULL_AR10_48_17</strain>
    </source>
</reference>
<sequence length="221" mass="25506">MSTALVEKTAQMVQEKFKNESTGHDWEHIRRVWIMAQRICRKEKADFETVELAALLHDISDWKENYGNSTTGADEARRWLVQNNANPILVEHVSQIVSKISFKGSQKPEDMPTLEGKITQDADRLESLGAIGIIRAISFGASKNRILYDPAIPPKSHLTNEGYVQRTINPKDDTTINHFYEKLLLVKDRLHTHTAKKIAQHRHEYIEQFLEEFLSEWEGKK</sequence>
<dbReference type="SMART" id="SM00471">
    <property type="entry name" value="HDc"/>
    <property type="match status" value="1"/>
</dbReference>
<gene>
    <name evidence="2" type="ORF">J4215_00570</name>
</gene>
<protein>
    <submittedName>
        <fullName evidence="2">HD domain-containing protein</fullName>
    </submittedName>
</protein>
<dbReference type="SUPFAM" id="SSF109604">
    <property type="entry name" value="HD-domain/PDEase-like"/>
    <property type="match status" value="1"/>
</dbReference>
<dbReference type="Pfam" id="PF01966">
    <property type="entry name" value="HD"/>
    <property type="match status" value="1"/>
</dbReference>
<organism evidence="2 3">
    <name type="scientific">Candidatus Iainarchaeum sp</name>
    <dbReference type="NCBI Taxonomy" id="3101447"/>
    <lineage>
        <taxon>Archaea</taxon>
        <taxon>Candidatus Iainarchaeota</taxon>
        <taxon>Candidatus Iainarchaeia</taxon>
        <taxon>Candidatus Iainarchaeales</taxon>
        <taxon>Candidatus Iainarchaeaceae</taxon>
        <taxon>Candidatus Iainarchaeum</taxon>
    </lineage>
</organism>
<dbReference type="PANTHER" id="PTHR33594:SF1">
    <property type="entry name" value="HD_PDEASE DOMAIN-CONTAINING PROTEIN"/>
    <property type="match status" value="1"/>
</dbReference>
<feature type="domain" description="HD/PDEase" evidence="1">
    <location>
        <begin position="21"/>
        <end position="137"/>
    </location>
</feature>
<dbReference type="AlphaFoldDB" id="A0A8T4LDT5"/>
<dbReference type="Proteomes" id="UP000675968">
    <property type="component" value="Unassembled WGS sequence"/>
</dbReference>
<evidence type="ECO:0000313" key="3">
    <source>
        <dbReference type="Proteomes" id="UP000675968"/>
    </source>
</evidence>
<name>A0A8T4LDT5_9ARCH</name>
<reference evidence="2" key="1">
    <citation type="submission" date="2021-03" db="EMBL/GenBank/DDBJ databases">
        <authorList>
            <person name="Jaffe A."/>
        </authorList>
    </citation>
    <scope>NUCLEOTIDE SEQUENCE</scope>
    <source>
        <strain evidence="2">RIFCSPLOWO2_01_FULL_AR10_48_17</strain>
    </source>
</reference>
<dbReference type="InterPro" id="IPR003607">
    <property type="entry name" value="HD/PDEase_dom"/>
</dbReference>
<dbReference type="CDD" id="cd00077">
    <property type="entry name" value="HDc"/>
    <property type="match status" value="1"/>
</dbReference>